<dbReference type="InterPro" id="IPR041633">
    <property type="entry name" value="Polbeta"/>
</dbReference>
<dbReference type="PANTHER" id="PTHR43852:SF3">
    <property type="entry name" value="NUCLEOTIDYLTRANSFERASE"/>
    <property type="match status" value="1"/>
</dbReference>
<feature type="domain" description="Polymerase beta nucleotidyltransferase" evidence="1">
    <location>
        <begin position="10"/>
        <end position="95"/>
    </location>
</feature>
<accession>A0A8F5BPK7</accession>
<dbReference type="KEGG" id="sshi:J5U23_01859"/>
<dbReference type="EMBL" id="CP077717">
    <property type="protein sequence ID" value="QXJ28990.1"/>
    <property type="molecule type" value="Genomic_DNA"/>
</dbReference>
<evidence type="ECO:0000259" key="1">
    <source>
        <dbReference type="Pfam" id="PF18765"/>
    </source>
</evidence>
<dbReference type="Pfam" id="PF18765">
    <property type="entry name" value="Polbeta"/>
    <property type="match status" value="1"/>
</dbReference>
<dbReference type="Proteomes" id="UP000694018">
    <property type="component" value="Chromosome"/>
</dbReference>
<dbReference type="GeneID" id="65563371"/>
<gene>
    <name evidence="2" type="ORF">J5U23_01859</name>
</gene>
<organism evidence="2 3">
    <name type="scientific">Saccharolobus shibatae (strain ATCC 51178 / DSM 5389 / JCM 8931 / NBRC 15437 / B12)</name>
    <name type="common">Sulfolobus shibatae</name>
    <dbReference type="NCBI Taxonomy" id="523848"/>
    <lineage>
        <taxon>Archaea</taxon>
        <taxon>Thermoproteota</taxon>
        <taxon>Thermoprotei</taxon>
        <taxon>Sulfolobales</taxon>
        <taxon>Sulfolobaceae</taxon>
        <taxon>Saccharolobus</taxon>
    </lineage>
</organism>
<proteinExistence type="predicted"/>
<dbReference type="InterPro" id="IPR052930">
    <property type="entry name" value="TA_antitoxin_MntA"/>
</dbReference>
<sequence>MDFKNFPWTHYNVKFAILFGSRVTGKVIKGDWDLAVYFSEFKLEYLSDLIYVLSRYLKVKEDMIDVVPLNFFENLPCVLILEILNKGKVVFYDNKDFYARQWLRMRNICLDFMIDYEKLNLHETQIRAVRRLLEL</sequence>
<evidence type="ECO:0000313" key="2">
    <source>
        <dbReference type="EMBL" id="QXJ28990.1"/>
    </source>
</evidence>
<dbReference type="OrthoDB" id="23640at2157"/>
<dbReference type="CDD" id="cd05403">
    <property type="entry name" value="NT_KNTase_like"/>
    <property type="match status" value="1"/>
</dbReference>
<name>A0A8F5BPK7_SACSH</name>
<dbReference type="PANTHER" id="PTHR43852">
    <property type="entry name" value="NUCLEOTIDYLTRANSFERASE"/>
    <property type="match status" value="1"/>
</dbReference>
<protein>
    <recommendedName>
        <fullName evidence="1">Polymerase beta nucleotidyltransferase domain-containing protein</fullName>
    </recommendedName>
</protein>
<dbReference type="RefSeq" id="WP_218257849.1">
    <property type="nucleotide sequence ID" value="NZ_CP077717.1"/>
</dbReference>
<evidence type="ECO:0000313" key="3">
    <source>
        <dbReference type="Proteomes" id="UP000694018"/>
    </source>
</evidence>
<dbReference type="AlphaFoldDB" id="A0A8F5BPK7"/>
<reference evidence="2" key="1">
    <citation type="journal article" date="2021" name="Environ. Microbiol.">
        <title>New insights into the diversity and evolution of the archaeal mobilome from three complete genomes of Saccharolobus shibatae.</title>
        <authorList>
            <person name="Medvedeva S."/>
            <person name="Brandt D."/>
            <person name="Cvirkaite-Krupovic V."/>
            <person name="Liu Y."/>
            <person name="Severinov K."/>
            <person name="Ishino S."/>
            <person name="Ishino Y."/>
            <person name="Prangishvili D."/>
            <person name="Kalinowski J."/>
            <person name="Krupovic M."/>
        </authorList>
    </citation>
    <scope>NUCLEOTIDE SEQUENCE</scope>
    <source>
        <strain evidence="2">B12</strain>
    </source>
</reference>